<reference evidence="1 2" key="1">
    <citation type="submission" date="2021-06" db="EMBL/GenBank/DDBJ databases">
        <authorList>
            <person name="Palmer J.M."/>
        </authorList>
    </citation>
    <scope>NUCLEOTIDE SEQUENCE [LARGE SCALE GENOMIC DNA]</scope>
    <source>
        <strain evidence="2">if_2019</strain>
        <tissue evidence="1">Muscle</tissue>
    </source>
</reference>
<proteinExistence type="predicted"/>
<evidence type="ECO:0000313" key="2">
    <source>
        <dbReference type="Proteomes" id="UP001482620"/>
    </source>
</evidence>
<sequence length="115" mass="13304">MHQILLREFSHDLYYGNACWKKKYITAITAECLLEYVFTSFSHLETFFRQCRIAQDQSDCMESVCELPFSRLAADCQLDFSLDFDWPILTLEYALIHSTVGVVLQYVLGFCPPGS</sequence>
<accession>A0ABV0U2I6</accession>
<keyword evidence="2" id="KW-1185">Reference proteome</keyword>
<dbReference type="Proteomes" id="UP001482620">
    <property type="component" value="Unassembled WGS sequence"/>
</dbReference>
<name>A0ABV0U2I6_9TELE</name>
<organism evidence="1 2">
    <name type="scientific">Ilyodon furcidens</name>
    <name type="common">goldbreast splitfin</name>
    <dbReference type="NCBI Taxonomy" id="33524"/>
    <lineage>
        <taxon>Eukaryota</taxon>
        <taxon>Metazoa</taxon>
        <taxon>Chordata</taxon>
        <taxon>Craniata</taxon>
        <taxon>Vertebrata</taxon>
        <taxon>Euteleostomi</taxon>
        <taxon>Actinopterygii</taxon>
        <taxon>Neopterygii</taxon>
        <taxon>Teleostei</taxon>
        <taxon>Neoteleostei</taxon>
        <taxon>Acanthomorphata</taxon>
        <taxon>Ovalentaria</taxon>
        <taxon>Atherinomorphae</taxon>
        <taxon>Cyprinodontiformes</taxon>
        <taxon>Goodeidae</taxon>
        <taxon>Ilyodon</taxon>
    </lineage>
</organism>
<protein>
    <submittedName>
        <fullName evidence="1">Uncharacterized protein</fullName>
    </submittedName>
</protein>
<comment type="caution">
    <text evidence="1">The sequence shown here is derived from an EMBL/GenBank/DDBJ whole genome shotgun (WGS) entry which is preliminary data.</text>
</comment>
<gene>
    <name evidence="1" type="ORF">ILYODFUR_004095</name>
</gene>
<evidence type="ECO:0000313" key="1">
    <source>
        <dbReference type="EMBL" id="MEQ2239403.1"/>
    </source>
</evidence>
<dbReference type="EMBL" id="JAHRIQ010058147">
    <property type="protein sequence ID" value="MEQ2239403.1"/>
    <property type="molecule type" value="Genomic_DNA"/>
</dbReference>